<feature type="transmembrane region" description="Helical" evidence="1">
    <location>
        <begin position="291"/>
        <end position="317"/>
    </location>
</feature>
<dbReference type="AlphaFoldDB" id="A0A423TL91"/>
<organism evidence="2 3">
    <name type="scientific">Penaeus vannamei</name>
    <name type="common">Whiteleg shrimp</name>
    <name type="synonym">Litopenaeus vannamei</name>
    <dbReference type="NCBI Taxonomy" id="6689"/>
    <lineage>
        <taxon>Eukaryota</taxon>
        <taxon>Metazoa</taxon>
        <taxon>Ecdysozoa</taxon>
        <taxon>Arthropoda</taxon>
        <taxon>Crustacea</taxon>
        <taxon>Multicrustacea</taxon>
        <taxon>Malacostraca</taxon>
        <taxon>Eumalacostraca</taxon>
        <taxon>Eucarida</taxon>
        <taxon>Decapoda</taxon>
        <taxon>Dendrobranchiata</taxon>
        <taxon>Penaeoidea</taxon>
        <taxon>Penaeidae</taxon>
        <taxon>Penaeus</taxon>
    </lineage>
</organism>
<evidence type="ECO:0000313" key="2">
    <source>
        <dbReference type="EMBL" id="ROT77226.1"/>
    </source>
</evidence>
<keyword evidence="3" id="KW-1185">Reference proteome</keyword>
<protein>
    <submittedName>
        <fullName evidence="2">Uncharacterized protein</fullName>
    </submittedName>
</protein>
<reference evidence="2 3" key="2">
    <citation type="submission" date="2019-01" db="EMBL/GenBank/DDBJ databases">
        <title>The decoding of complex shrimp genome reveals the adaptation for benthos swimmer, frequently molting mechanism and breeding impact on genome.</title>
        <authorList>
            <person name="Sun Y."/>
            <person name="Gao Y."/>
            <person name="Yu Y."/>
        </authorList>
    </citation>
    <scope>NUCLEOTIDE SEQUENCE [LARGE SCALE GENOMIC DNA]</scope>
    <source>
        <tissue evidence="2">Muscle</tissue>
    </source>
</reference>
<feature type="transmembrane region" description="Helical" evidence="1">
    <location>
        <begin position="359"/>
        <end position="381"/>
    </location>
</feature>
<name>A0A423TL91_PENVA</name>
<evidence type="ECO:0000256" key="1">
    <source>
        <dbReference type="SAM" id="Phobius"/>
    </source>
</evidence>
<proteinExistence type="predicted"/>
<feature type="transmembrane region" description="Helical" evidence="1">
    <location>
        <begin position="401"/>
        <end position="421"/>
    </location>
</feature>
<sequence length="422" mass="45706">MPHLQANPPLSLPALTPSPCPLCPCKPSHAPLCLAPLPSPGPGDARERRASGHFTRRNVSFHRFGFASFLVLASSPFFPRPCLVSLFPSSLLRLLLSSHLVSPFHASPPPVLVFASFSFLVPRLASFLFTHCLASVSLYPLVSPPFSPHLASPSFSSHLASPSFSSHLASPSFTSHLASPPSTLLDSPPSVLAPCLASMSTCLTRSFPRSLSRHRASPVLASSFILTPLCSSIWSVLFASPSCFIEPCLLPSLPCLSSPDLPSLLRSLPRLALLCLGISLVFLIPRSLPFLINLFILFLVLFLRLCFASLCLSLVSFPRFLPRFLVSLPLTSPPSPLVLPPCCGLVFLFTSLLASSPRLLTPCLVFCPQPCFTSLCLRFAFSLPIYCLNLSPPHFASSSCLHLFPVIIIFFLVLVFLAAFLY</sequence>
<feature type="transmembrane region" description="Helical" evidence="1">
    <location>
        <begin position="337"/>
        <end position="354"/>
    </location>
</feature>
<gene>
    <name evidence="2" type="ORF">C7M84_004149</name>
</gene>
<evidence type="ECO:0000313" key="3">
    <source>
        <dbReference type="Proteomes" id="UP000283509"/>
    </source>
</evidence>
<keyword evidence="1" id="KW-1133">Transmembrane helix</keyword>
<reference evidence="2 3" key="1">
    <citation type="submission" date="2018-04" db="EMBL/GenBank/DDBJ databases">
        <authorList>
            <person name="Zhang X."/>
            <person name="Yuan J."/>
            <person name="Li F."/>
            <person name="Xiang J."/>
        </authorList>
    </citation>
    <scope>NUCLEOTIDE SEQUENCE [LARGE SCALE GENOMIC DNA]</scope>
    <source>
        <tissue evidence="2">Muscle</tissue>
    </source>
</reference>
<keyword evidence="1" id="KW-0472">Membrane</keyword>
<dbReference type="EMBL" id="QCYY01001554">
    <property type="protein sequence ID" value="ROT77226.1"/>
    <property type="molecule type" value="Genomic_DNA"/>
</dbReference>
<accession>A0A423TL91</accession>
<feature type="transmembrane region" description="Helical" evidence="1">
    <location>
        <begin position="267"/>
        <end position="284"/>
    </location>
</feature>
<keyword evidence="1" id="KW-0812">Transmembrane</keyword>
<comment type="caution">
    <text evidence="2">The sequence shown here is derived from an EMBL/GenBank/DDBJ whole genome shotgun (WGS) entry which is preliminary data.</text>
</comment>
<dbReference type="Proteomes" id="UP000283509">
    <property type="component" value="Unassembled WGS sequence"/>
</dbReference>